<dbReference type="Proteomes" id="UP000694843">
    <property type="component" value="Unplaced"/>
</dbReference>
<dbReference type="GeneID" id="108682019"/>
<proteinExistence type="predicted"/>
<protein>
    <submittedName>
        <fullName evidence="3">Uncharacterized protein LOC108682019</fullName>
    </submittedName>
</protein>
<gene>
    <name evidence="3" type="primary">LOC108682019</name>
</gene>
<keyword evidence="1" id="KW-0732">Signal</keyword>
<dbReference type="OrthoDB" id="6344716at2759"/>
<dbReference type="RefSeq" id="XP_047736538.1">
    <property type="nucleotide sequence ID" value="XM_047880582.1"/>
</dbReference>
<feature type="signal peptide" evidence="1">
    <location>
        <begin position="1"/>
        <end position="15"/>
    </location>
</feature>
<organism evidence="2 3">
    <name type="scientific">Hyalella azteca</name>
    <name type="common">Amphipod</name>
    <dbReference type="NCBI Taxonomy" id="294128"/>
    <lineage>
        <taxon>Eukaryota</taxon>
        <taxon>Metazoa</taxon>
        <taxon>Ecdysozoa</taxon>
        <taxon>Arthropoda</taxon>
        <taxon>Crustacea</taxon>
        <taxon>Multicrustacea</taxon>
        <taxon>Malacostraca</taxon>
        <taxon>Eumalacostraca</taxon>
        <taxon>Peracarida</taxon>
        <taxon>Amphipoda</taxon>
        <taxon>Senticaudata</taxon>
        <taxon>Talitrida</taxon>
        <taxon>Talitroidea</taxon>
        <taxon>Hyalellidae</taxon>
        <taxon>Hyalella</taxon>
    </lineage>
</organism>
<feature type="chain" id="PRO_5037570860" evidence="1">
    <location>
        <begin position="16"/>
        <end position="774"/>
    </location>
</feature>
<dbReference type="SUPFAM" id="SSF52047">
    <property type="entry name" value="RNI-like"/>
    <property type="match status" value="1"/>
</dbReference>
<sequence>MQILFLFLVVFQADTFLCKMVGIKPLVVLSREVLSLLICYSIRSETQISSIHQYEVSSHLTGKRKRSRSEHLTQQATKKLRLTSDDSELYINKTLNLYPVKKCIQNAFEVSNQSIGCNEVRDVSVCLKCYLSVLPSKLWCDLFYQVLSSIYNGYSDIHSKEESSRGSKPPCNHGQRVLEIFLCAKLREFDLSRLEPLTAKLTQLVLRRLQFCCTGLQQLLLRDLPPGTSISMEQFTKLVHLRRLHLTGASHRPSFYWTLRTIGMHCPKLTHLKIAYDATVHNQTQCTTPQEIKADSLNTSCNAEKFHIKITPIADVSGNNTFGQGYEGPARTFDSPNQDEDAVSLLCLRACHELKSLFLFNFGRKSEFSELKSLILSLNHLEFVYHKELINLLYDIHQQIQTQEEKHSKLNPHLMNECLFSGHSQQASSTMDLAQDNLRSNHSKSILSHRPPLKTHRSLTVSNIDADIIANSNDKPACNPNSFPCYNSSSTLNLNSLTDHKLPPHSNDVATNVFRCLKLVTLSLHAQLPGYGEQRVYASVPQLQAALQSCPRLSRVTVVAPPGLHLILNRLHLTSLSIIQTPYDPPLTEALSISSSMHLIELSFTEILMGHRDFVLIASACRCLQTLSISNCGLKNDVSLLQSTTKDTFIGHAFPHLSRLEVTSPDATQLWGLGKSLTKFLIQSSPQLEILALEFRESDLQSGDQITEQSLAEVFACSPSTLTSLELIYPPYLSIEFVMNLQIKCRKLSRLGRRSTWPAGYETSYNIPSCVEFS</sequence>
<accession>A0A979FIM8</accession>
<dbReference type="AlphaFoldDB" id="A0A979FIM8"/>
<name>A0A979FIM8_HYAAZ</name>
<dbReference type="KEGG" id="hazt:108682019"/>
<dbReference type="InterPro" id="IPR032675">
    <property type="entry name" value="LRR_dom_sf"/>
</dbReference>
<keyword evidence="2" id="KW-1185">Reference proteome</keyword>
<reference evidence="3" key="1">
    <citation type="submission" date="2025-08" db="UniProtKB">
        <authorList>
            <consortium name="RefSeq"/>
        </authorList>
    </citation>
    <scope>IDENTIFICATION</scope>
    <source>
        <tissue evidence="3">Whole organism</tissue>
    </source>
</reference>
<evidence type="ECO:0000256" key="1">
    <source>
        <dbReference type="SAM" id="SignalP"/>
    </source>
</evidence>
<evidence type="ECO:0000313" key="2">
    <source>
        <dbReference type="Proteomes" id="UP000694843"/>
    </source>
</evidence>
<evidence type="ECO:0000313" key="3">
    <source>
        <dbReference type="RefSeq" id="XP_047736538.1"/>
    </source>
</evidence>
<dbReference type="Gene3D" id="3.80.10.10">
    <property type="entry name" value="Ribonuclease Inhibitor"/>
    <property type="match status" value="1"/>
</dbReference>